<gene>
    <name evidence="1" type="ORF">V8N49_21665</name>
</gene>
<dbReference type="EMBL" id="JBANEI010000023">
    <property type="protein sequence ID" value="MEI2684250.1"/>
    <property type="molecule type" value="Genomic_DNA"/>
</dbReference>
<keyword evidence="2" id="KW-1185">Reference proteome</keyword>
<proteinExistence type="predicted"/>
<reference evidence="1 2" key="1">
    <citation type="submission" date="2024-02" db="EMBL/GenBank/DDBJ databases">
        <title>First report Erwinia aphidicola in onion in Chile.</title>
        <authorList>
            <person name="Valenzuela M."/>
            <person name="Pena M."/>
            <person name="Dutta B."/>
        </authorList>
    </citation>
    <scope>NUCLEOTIDE SEQUENCE [LARGE SCALE GENOMIC DNA]</scope>
    <source>
        <strain evidence="1 2">QCJ3A</strain>
    </source>
</reference>
<comment type="caution">
    <text evidence="1">The sequence shown here is derived from an EMBL/GenBank/DDBJ whole genome shotgun (WGS) entry which is preliminary data.</text>
</comment>
<dbReference type="RefSeq" id="WP_336203879.1">
    <property type="nucleotide sequence ID" value="NZ_JBANEI010000023.1"/>
</dbReference>
<dbReference type="Proteomes" id="UP001306592">
    <property type="component" value="Unassembled WGS sequence"/>
</dbReference>
<organism evidence="1 2">
    <name type="scientific">Erwinia aphidicola</name>
    <dbReference type="NCBI Taxonomy" id="68334"/>
    <lineage>
        <taxon>Bacteria</taxon>
        <taxon>Pseudomonadati</taxon>
        <taxon>Pseudomonadota</taxon>
        <taxon>Gammaproteobacteria</taxon>
        <taxon>Enterobacterales</taxon>
        <taxon>Erwiniaceae</taxon>
        <taxon>Erwinia</taxon>
    </lineage>
</organism>
<name>A0ABU8DN45_ERWAP</name>
<accession>A0ABU8DN45</accession>
<sequence length="51" mass="5834">MQHEAADEFFIAMMAPIVEPVMTDLLAQQEAIADYRTEQQEMMMGGFHESL</sequence>
<evidence type="ECO:0000313" key="2">
    <source>
        <dbReference type="Proteomes" id="UP001306592"/>
    </source>
</evidence>
<protein>
    <submittedName>
        <fullName evidence="1">Uncharacterized protein</fullName>
    </submittedName>
</protein>
<evidence type="ECO:0000313" key="1">
    <source>
        <dbReference type="EMBL" id="MEI2684250.1"/>
    </source>
</evidence>